<evidence type="ECO:0000313" key="2">
    <source>
        <dbReference type="EMBL" id="KAK0407977.1"/>
    </source>
</evidence>
<dbReference type="EMBL" id="JAUCMV010000003">
    <property type="protein sequence ID" value="KAK0407977.1"/>
    <property type="molecule type" value="Genomic_DNA"/>
</dbReference>
<dbReference type="GO" id="GO:0003676">
    <property type="term" value="F:nucleic acid binding"/>
    <property type="evidence" value="ECO:0007669"/>
    <property type="project" value="InterPro"/>
</dbReference>
<gene>
    <name evidence="2" type="ORF">QR680_003701</name>
</gene>
<protein>
    <submittedName>
        <fullName evidence="2">Uncharacterized protein</fullName>
    </submittedName>
</protein>
<sequence length="89" mass="10017">MSVQLIFQQNNAPTHPKPLNSGWKSKASLSSPDHNPIQNFCGIIVRSVYGSEGTEHEMKSPPETLMKLIRSMPSRIGELSEKRERVGHY</sequence>
<keyword evidence="3" id="KW-1185">Reference proteome</keyword>
<dbReference type="AlphaFoldDB" id="A0AA39HLA1"/>
<accession>A0AA39HLA1</accession>
<feature type="compositionally biased region" description="Polar residues" evidence="1">
    <location>
        <begin position="1"/>
        <end position="13"/>
    </location>
</feature>
<proteinExistence type="predicted"/>
<dbReference type="InterPro" id="IPR036397">
    <property type="entry name" value="RNaseH_sf"/>
</dbReference>
<comment type="caution">
    <text evidence="2">The sequence shown here is derived from an EMBL/GenBank/DDBJ whole genome shotgun (WGS) entry which is preliminary data.</text>
</comment>
<dbReference type="Gene3D" id="3.30.420.10">
    <property type="entry name" value="Ribonuclease H-like superfamily/Ribonuclease H"/>
    <property type="match status" value="1"/>
</dbReference>
<feature type="region of interest" description="Disordered" evidence="1">
    <location>
        <begin position="1"/>
        <end position="31"/>
    </location>
</feature>
<dbReference type="Proteomes" id="UP001175271">
    <property type="component" value="Unassembled WGS sequence"/>
</dbReference>
<evidence type="ECO:0000256" key="1">
    <source>
        <dbReference type="SAM" id="MobiDB-lite"/>
    </source>
</evidence>
<reference evidence="2" key="1">
    <citation type="submission" date="2023-06" db="EMBL/GenBank/DDBJ databases">
        <title>Genomic analysis of the entomopathogenic nematode Steinernema hermaphroditum.</title>
        <authorList>
            <person name="Schwarz E.M."/>
            <person name="Heppert J.K."/>
            <person name="Baniya A."/>
            <person name="Schwartz H.T."/>
            <person name="Tan C.-H."/>
            <person name="Antoshechkin I."/>
            <person name="Sternberg P.W."/>
            <person name="Goodrich-Blair H."/>
            <person name="Dillman A.R."/>
        </authorList>
    </citation>
    <scope>NUCLEOTIDE SEQUENCE</scope>
    <source>
        <strain evidence="2">PS9179</strain>
        <tissue evidence="2">Whole animal</tissue>
    </source>
</reference>
<organism evidence="2 3">
    <name type="scientific">Steinernema hermaphroditum</name>
    <dbReference type="NCBI Taxonomy" id="289476"/>
    <lineage>
        <taxon>Eukaryota</taxon>
        <taxon>Metazoa</taxon>
        <taxon>Ecdysozoa</taxon>
        <taxon>Nematoda</taxon>
        <taxon>Chromadorea</taxon>
        <taxon>Rhabditida</taxon>
        <taxon>Tylenchina</taxon>
        <taxon>Panagrolaimomorpha</taxon>
        <taxon>Strongyloidoidea</taxon>
        <taxon>Steinernematidae</taxon>
        <taxon>Steinernema</taxon>
    </lineage>
</organism>
<name>A0AA39HLA1_9BILA</name>
<evidence type="ECO:0000313" key="3">
    <source>
        <dbReference type="Proteomes" id="UP001175271"/>
    </source>
</evidence>